<keyword evidence="4" id="KW-1185">Reference proteome</keyword>
<feature type="transmembrane region" description="Helical" evidence="1">
    <location>
        <begin position="160"/>
        <end position="181"/>
    </location>
</feature>
<feature type="transmembrane region" description="Helical" evidence="1">
    <location>
        <begin position="12"/>
        <end position="34"/>
    </location>
</feature>
<protein>
    <submittedName>
        <fullName evidence="3">Sulfite exporter TauE/SafE family protein</fullName>
    </submittedName>
</protein>
<feature type="domain" description="Urease accessory protein UreH-like transmembrane" evidence="2">
    <location>
        <begin position="11"/>
        <end position="208"/>
    </location>
</feature>
<sequence>MTDQINWLTPIIMGLAGAGHCLAMCGGLAAAMGVNQNRLTVLVYNLGRLTSYALLGAIMGGAIALLAPDTPYTTPALRIFAAAMMILLGLYLTGWWPILVKLETLGRPLWRRLQPLAVRLRGQQGLLPAYLAGMFWGWLPCGLVYSALSYAAVSGSAATGAGYMALFALGTFPAMVGLGLLSQHVAQLFRAQGVRVALGIMMLLYGLWSLLIVIKPLIQG</sequence>
<dbReference type="PANTHER" id="PTHR42208">
    <property type="entry name" value="HEAVY METAL TRANSPORTER-RELATED"/>
    <property type="match status" value="1"/>
</dbReference>
<evidence type="ECO:0000259" key="2">
    <source>
        <dbReference type="Pfam" id="PF13386"/>
    </source>
</evidence>
<dbReference type="Proteomes" id="UP000287330">
    <property type="component" value="Unassembled WGS sequence"/>
</dbReference>
<reference evidence="4" key="1">
    <citation type="journal article" date="2018" name="Front. Microbiol.">
        <title>Genome-Based Analysis Reveals the Taxonomy and Diversity of the Family Idiomarinaceae.</title>
        <authorList>
            <person name="Liu Y."/>
            <person name="Lai Q."/>
            <person name="Shao Z."/>
        </authorList>
    </citation>
    <scope>NUCLEOTIDE SEQUENCE [LARGE SCALE GENOMIC DNA]</scope>
    <source>
        <strain evidence="4">F23</strain>
    </source>
</reference>
<dbReference type="Pfam" id="PF13386">
    <property type="entry name" value="DsbD_2"/>
    <property type="match status" value="1"/>
</dbReference>
<gene>
    <name evidence="3" type="ORF">CWE25_04220</name>
</gene>
<dbReference type="PANTHER" id="PTHR42208:SF1">
    <property type="entry name" value="HEAVY METAL TRANSPORTER"/>
    <property type="match status" value="1"/>
</dbReference>
<feature type="transmembrane region" description="Helical" evidence="1">
    <location>
        <begin position="46"/>
        <end position="67"/>
    </location>
</feature>
<dbReference type="AlphaFoldDB" id="A0A432Y9M9"/>
<dbReference type="OrthoDB" id="9798690at2"/>
<feature type="transmembrane region" description="Helical" evidence="1">
    <location>
        <begin position="129"/>
        <end position="148"/>
    </location>
</feature>
<dbReference type="InterPro" id="IPR039447">
    <property type="entry name" value="UreH-like_TM_dom"/>
</dbReference>
<accession>A0A432Y9M9</accession>
<comment type="caution">
    <text evidence="3">The sequence shown here is derived from an EMBL/GenBank/DDBJ whole genome shotgun (WGS) entry which is preliminary data.</text>
</comment>
<feature type="transmembrane region" description="Helical" evidence="1">
    <location>
        <begin position="193"/>
        <end position="214"/>
    </location>
</feature>
<keyword evidence="1" id="KW-1133">Transmembrane helix</keyword>
<dbReference type="RefSeq" id="WP_110573074.1">
    <property type="nucleotide sequence ID" value="NZ_PIPV01000002.1"/>
</dbReference>
<keyword evidence="1" id="KW-0472">Membrane</keyword>
<dbReference type="EMBL" id="PIPV01000002">
    <property type="protein sequence ID" value="RUO57680.1"/>
    <property type="molecule type" value="Genomic_DNA"/>
</dbReference>
<evidence type="ECO:0000313" key="3">
    <source>
        <dbReference type="EMBL" id="RUO57680.1"/>
    </source>
</evidence>
<organism evidence="3 4">
    <name type="scientific">Idiomarina fontislapidosi</name>
    <dbReference type="NCBI Taxonomy" id="263723"/>
    <lineage>
        <taxon>Bacteria</taxon>
        <taxon>Pseudomonadati</taxon>
        <taxon>Pseudomonadota</taxon>
        <taxon>Gammaproteobacteria</taxon>
        <taxon>Alteromonadales</taxon>
        <taxon>Idiomarinaceae</taxon>
        <taxon>Idiomarina</taxon>
    </lineage>
</organism>
<proteinExistence type="predicted"/>
<keyword evidence="1" id="KW-0812">Transmembrane</keyword>
<evidence type="ECO:0000256" key="1">
    <source>
        <dbReference type="SAM" id="Phobius"/>
    </source>
</evidence>
<name>A0A432Y9M9_9GAMM</name>
<evidence type="ECO:0000313" key="4">
    <source>
        <dbReference type="Proteomes" id="UP000287330"/>
    </source>
</evidence>
<feature type="transmembrane region" description="Helical" evidence="1">
    <location>
        <begin position="79"/>
        <end position="102"/>
    </location>
</feature>